<feature type="signal peptide" evidence="1">
    <location>
        <begin position="1"/>
        <end position="20"/>
    </location>
</feature>
<dbReference type="AlphaFoldDB" id="A0A371RFV3"/>
<dbReference type="OrthoDB" id="7561968at2"/>
<keyword evidence="1" id="KW-0732">Signal</keyword>
<dbReference type="Gene3D" id="2.60.120.260">
    <property type="entry name" value="Galactose-binding domain-like"/>
    <property type="match status" value="1"/>
</dbReference>
<feature type="chain" id="PRO_5016589535" evidence="1">
    <location>
        <begin position="21"/>
        <end position="203"/>
    </location>
</feature>
<reference evidence="2 3" key="1">
    <citation type="submission" date="2018-08" db="EMBL/GenBank/DDBJ databases">
        <title>Parvularcula sp. SM1705, isolated from surface water of the South Sea China.</title>
        <authorList>
            <person name="Sun L."/>
        </authorList>
    </citation>
    <scope>NUCLEOTIDE SEQUENCE [LARGE SCALE GENOMIC DNA]</scope>
    <source>
        <strain evidence="2 3">SM1705</strain>
    </source>
</reference>
<dbReference type="RefSeq" id="WP_116390945.1">
    <property type="nucleotide sequence ID" value="NZ_QUQO01000001.1"/>
</dbReference>
<evidence type="ECO:0000313" key="3">
    <source>
        <dbReference type="Proteomes" id="UP000264589"/>
    </source>
</evidence>
<gene>
    <name evidence="2" type="ORF">DX908_02870</name>
</gene>
<dbReference type="EMBL" id="QUQO01000001">
    <property type="protein sequence ID" value="RFB04316.1"/>
    <property type="molecule type" value="Genomic_DNA"/>
</dbReference>
<dbReference type="SUPFAM" id="SSF49785">
    <property type="entry name" value="Galactose-binding domain-like"/>
    <property type="match status" value="1"/>
</dbReference>
<comment type="caution">
    <text evidence="2">The sequence shown here is derived from an EMBL/GenBank/DDBJ whole genome shotgun (WGS) entry which is preliminary data.</text>
</comment>
<sequence length="203" mass="22122">MKNLIIMGAIAVLCGNFASAQEMTEEEYLAALEEALPGKLMNNPLDPQWQVYGEDAQKRVVDAEIPGQKAFRVKVKKAKSNPYDIAVQGNVRDAIEEGDVVLVAFWARAQSPSKTTGSGHMQFRLQKREAPYTGIVEGNVLLREEWQIHYLSGVASETYPAGGVSASFNVGHHAQTVELGQFYVMDMGPDVDPADLPSGSVDP</sequence>
<dbReference type="InterPro" id="IPR008979">
    <property type="entry name" value="Galactose-bd-like_sf"/>
</dbReference>
<evidence type="ECO:0000256" key="1">
    <source>
        <dbReference type="SAM" id="SignalP"/>
    </source>
</evidence>
<dbReference type="Proteomes" id="UP000264589">
    <property type="component" value="Unassembled WGS sequence"/>
</dbReference>
<accession>A0A371RFV3</accession>
<name>A0A371RFV3_9PROT</name>
<evidence type="ECO:0000313" key="2">
    <source>
        <dbReference type="EMBL" id="RFB04316.1"/>
    </source>
</evidence>
<protein>
    <submittedName>
        <fullName evidence="2">Uncharacterized protein</fullName>
    </submittedName>
</protein>
<dbReference type="InParanoid" id="A0A371RFV3"/>
<proteinExistence type="predicted"/>
<keyword evidence="3" id="KW-1185">Reference proteome</keyword>
<organism evidence="2 3">
    <name type="scientific">Parvularcula marina</name>
    <dbReference type="NCBI Taxonomy" id="2292771"/>
    <lineage>
        <taxon>Bacteria</taxon>
        <taxon>Pseudomonadati</taxon>
        <taxon>Pseudomonadota</taxon>
        <taxon>Alphaproteobacteria</taxon>
        <taxon>Parvularculales</taxon>
        <taxon>Parvularculaceae</taxon>
        <taxon>Parvularcula</taxon>
    </lineage>
</organism>